<reference evidence="1 2" key="1">
    <citation type="submission" date="2023-07" db="EMBL/GenBank/DDBJ databases">
        <title>Sorghum-associated microbial communities from plants grown in Nebraska, USA.</title>
        <authorList>
            <person name="Schachtman D."/>
        </authorList>
    </citation>
    <scope>NUCLEOTIDE SEQUENCE [LARGE SCALE GENOMIC DNA]</scope>
    <source>
        <strain evidence="1 2">DS1730</strain>
    </source>
</reference>
<proteinExistence type="predicted"/>
<accession>A0ABU1MGE2</accession>
<dbReference type="Proteomes" id="UP001184614">
    <property type="component" value="Unassembled WGS sequence"/>
</dbReference>
<dbReference type="EMBL" id="JAVDQT010000013">
    <property type="protein sequence ID" value="MDR6434676.1"/>
    <property type="molecule type" value="Genomic_DNA"/>
</dbReference>
<organism evidence="1 2">
    <name type="scientific">Brucella pseudogrignonensis</name>
    <dbReference type="NCBI Taxonomy" id="419475"/>
    <lineage>
        <taxon>Bacteria</taxon>
        <taxon>Pseudomonadati</taxon>
        <taxon>Pseudomonadota</taxon>
        <taxon>Alphaproteobacteria</taxon>
        <taxon>Hyphomicrobiales</taxon>
        <taxon>Brucellaceae</taxon>
        <taxon>Brucella/Ochrobactrum group</taxon>
        <taxon>Brucella</taxon>
    </lineage>
</organism>
<protein>
    <submittedName>
        <fullName evidence="1">Uncharacterized protein</fullName>
    </submittedName>
</protein>
<keyword evidence="2" id="KW-1185">Reference proteome</keyword>
<sequence>MFLKFHLKTNGKCTMLPYKSVQYVQNHDDGGATIVTDIPSGDPNKPRTFNCTETVEDLYGTLKSDFPLPDGVFSLL</sequence>
<evidence type="ECO:0000313" key="1">
    <source>
        <dbReference type="EMBL" id="MDR6434676.1"/>
    </source>
</evidence>
<comment type="caution">
    <text evidence="1">The sequence shown here is derived from an EMBL/GenBank/DDBJ whole genome shotgun (WGS) entry which is preliminary data.</text>
</comment>
<gene>
    <name evidence="1" type="ORF">J2782_004429</name>
</gene>
<name>A0ABU1MGE2_9HYPH</name>
<evidence type="ECO:0000313" key="2">
    <source>
        <dbReference type="Proteomes" id="UP001184614"/>
    </source>
</evidence>